<feature type="region of interest" description="Disordered" evidence="1">
    <location>
        <begin position="88"/>
        <end position="189"/>
    </location>
</feature>
<dbReference type="Proteomes" id="UP000472372">
    <property type="component" value="Chromosome 10"/>
</dbReference>
<sequence>MVDMASPLSPQNGPEEISNVSSSSKRTIRRCWGSRYFTLPSTLPAVTSPPAATPPPAAPKTPTILSDTGRMMRKVPRPVSYNLIDLQRANEGLSPVQRVPVKNSSGKKPGNNKTPVTNIKNTKTKTKTNVKKDTKKPKKDKTKRTQTGRVEKVKANTKKKVAAGGKKGGKKGKKASPAPSTTEESGYDE</sequence>
<evidence type="ECO:0000313" key="2">
    <source>
        <dbReference type="EMBL" id="CAE7210664.1"/>
    </source>
</evidence>
<dbReference type="AlphaFoldDB" id="A0A6S6WD23"/>
<feature type="compositionally biased region" description="Basic residues" evidence="1">
    <location>
        <begin position="155"/>
        <end position="174"/>
    </location>
</feature>
<evidence type="ECO:0000256" key="1">
    <source>
        <dbReference type="SAM" id="MobiDB-lite"/>
    </source>
</evidence>
<feature type="region of interest" description="Disordered" evidence="1">
    <location>
        <begin position="40"/>
        <end position="73"/>
    </location>
</feature>
<name>A0A6S6WD23_9PLEO</name>
<dbReference type="EMBL" id="HG992986">
    <property type="protein sequence ID" value="CAE7210664.1"/>
    <property type="molecule type" value="Genomic_DNA"/>
</dbReference>
<proteinExistence type="predicted"/>
<feature type="compositionally biased region" description="Basic residues" evidence="1">
    <location>
        <begin position="122"/>
        <end position="146"/>
    </location>
</feature>
<accession>A0A6S6WD23</accession>
<reference evidence="2" key="1">
    <citation type="submission" date="2021-02" db="EMBL/GenBank/DDBJ databases">
        <authorList>
            <person name="Syme A R."/>
            <person name="Syme A R."/>
            <person name="Moolhuijzen P."/>
        </authorList>
    </citation>
    <scope>NUCLEOTIDE SEQUENCE</scope>
    <source>
        <strain evidence="2">W1-1</strain>
    </source>
</reference>
<organism evidence="2 3">
    <name type="scientific">Pyrenophora teres f. teres</name>
    <dbReference type="NCBI Taxonomy" id="97479"/>
    <lineage>
        <taxon>Eukaryota</taxon>
        <taxon>Fungi</taxon>
        <taxon>Dikarya</taxon>
        <taxon>Ascomycota</taxon>
        <taxon>Pezizomycotina</taxon>
        <taxon>Dothideomycetes</taxon>
        <taxon>Pleosporomycetidae</taxon>
        <taxon>Pleosporales</taxon>
        <taxon>Pleosporineae</taxon>
        <taxon>Pleosporaceae</taxon>
        <taxon>Pyrenophora</taxon>
    </lineage>
</organism>
<feature type="region of interest" description="Disordered" evidence="1">
    <location>
        <begin position="1"/>
        <end position="26"/>
    </location>
</feature>
<feature type="compositionally biased region" description="Polar residues" evidence="1">
    <location>
        <begin position="8"/>
        <end position="25"/>
    </location>
</feature>
<feature type="compositionally biased region" description="Low complexity" evidence="1">
    <location>
        <begin position="102"/>
        <end position="121"/>
    </location>
</feature>
<gene>
    <name evidence="2" type="ORF">PTTW11_10069</name>
</gene>
<evidence type="ECO:0000313" key="3">
    <source>
        <dbReference type="Proteomes" id="UP000472372"/>
    </source>
</evidence>
<protein>
    <submittedName>
        <fullName evidence="2">Uncharacterized protein</fullName>
    </submittedName>
</protein>
<feature type="compositionally biased region" description="Polar residues" evidence="1">
    <location>
        <begin position="178"/>
        <end position="189"/>
    </location>
</feature>
<feature type="compositionally biased region" description="Low complexity" evidence="1">
    <location>
        <begin position="40"/>
        <end position="50"/>
    </location>
</feature>